<evidence type="ECO:0000313" key="3">
    <source>
        <dbReference type="Proteomes" id="UP001041814"/>
    </source>
</evidence>
<reference evidence="2" key="1">
    <citation type="submission" date="2017-08" db="EMBL/GenBank/DDBJ databases">
        <authorList>
            <person name="Imhoff J.F."/>
            <person name="Rahn T."/>
            <person name="Kuenzel S."/>
            <person name="Neulinger S.C."/>
        </authorList>
    </citation>
    <scope>NUCLEOTIDE SEQUENCE</scope>
    <source>
        <strain evidence="2">IM 151</strain>
    </source>
</reference>
<feature type="compositionally biased region" description="Basic and acidic residues" evidence="1">
    <location>
        <begin position="46"/>
        <end position="58"/>
    </location>
</feature>
<name>A0ABS1DRR4_RUBGE</name>
<feature type="compositionally biased region" description="Basic and acidic residues" evidence="1">
    <location>
        <begin position="99"/>
        <end position="110"/>
    </location>
</feature>
<evidence type="ECO:0000313" key="2">
    <source>
        <dbReference type="EMBL" id="MBK1712084.1"/>
    </source>
</evidence>
<feature type="compositionally biased region" description="Basic and acidic residues" evidence="1">
    <location>
        <begin position="70"/>
        <end position="87"/>
    </location>
</feature>
<organism evidence="2 3">
    <name type="scientific">Rubrivivax gelatinosus</name>
    <name type="common">Rhodocyclus gelatinosus</name>
    <name type="synonym">Rhodopseudomonas gelatinosa</name>
    <dbReference type="NCBI Taxonomy" id="28068"/>
    <lineage>
        <taxon>Bacteria</taxon>
        <taxon>Pseudomonadati</taxon>
        <taxon>Pseudomonadota</taxon>
        <taxon>Betaproteobacteria</taxon>
        <taxon>Burkholderiales</taxon>
        <taxon>Sphaerotilaceae</taxon>
        <taxon>Rubrivivax</taxon>
    </lineage>
</organism>
<evidence type="ECO:0000256" key="1">
    <source>
        <dbReference type="SAM" id="MobiDB-lite"/>
    </source>
</evidence>
<reference evidence="2" key="2">
    <citation type="journal article" date="2020" name="Microorganisms">
        <title>Osmotic Adaptation and Compatible Solute Biosynthesis of Phototrophic Bacteria as Revealed from Genome Analyses.</title>
        <authorList>
            <person name="Imhoff J.F."/>
            <person name="Rahn T."/>
            <person name="Kunzel S."/>
            <person name="Keller A."/>
            <person name="Neulinger S.C."/>
        </authorList>
    </citation>
    <scope>NUCLEOTIDE SEQUENCE</scope>
    <source>
        <strain evidence="2">IM 151</strain>
    </source>
</reference>
<feature type="compositionally biased region" description="Basic residues" evidence="1">
    <location>
        <begin position="59"/>
        <end position="69"/>
    </location>
</feature>
<proteinExistence type="predicted"/>
<accession>A0ABS1DRR4</accession>
<sequence>MREQISQLTTDLGTTLKAGHEVLLDAAAHTLEGGQRHRQPQPVQRQRGDGERWHERGHGRGVQGQRRRAQHDAQHDQRGADGAERGRRSQPSGAGRPGPRCDERRHDRQAGARLGRAEAAAAKPAERADRGGLRGAGVQGLGHLRRRPGRGAEDLVRDGGFAAPIGVSYRRPAAQ</sequence>
<keyword evidence="3" id="KW-1185">Reference proteome</keyword>
<protein>
    <submittedName>
        <fullName evidence="2">Uncharacterized protein</fullName>
    </submittedName>
</protein>
<dbReference type="Proteomes" id="UP001041814">
    <property type="component" value="Unassembled WGS sequence"/>
</dbReference>
<feature type="compositionally biased region" description="Low complexity" evidence="1">
    <location>
        <begin position="111"/>
        <end position="123"/>
    </location>
</feature>
<feature type="region of interest" description="Disordered" evidence="1">
    <location>
        <begin position="27"/>
        <end position="157"/>
    </location>
</feature>
<gene>
    <name evidence="2" type="ORF">CKO43_04740</name>
</gene>
<comment type="caution">
    <text evidence="2">The sequence shown here is derived from an EMBL/GenBank/DDBJ whole genome shotgun (WGS) entry which is preliminary data.</text>
</comment>
<dbReference type="EMBL" id="NRRU01000012">
    <property type="protein sequence ID" value="MBK1712084.1"/>
    <property type="molecule type" value="Genomic_DNA"/>
</dbReference>